<evidence type="ECO:0000313" key="2">
    <source>
        <dbReference type="EMBL" id="RRT82350.1"/>
    </source>
</evidence>
<evidence type="ECO:0000256" key="1">
    <source>
        <dbReference type="SAM" id="MobiDB-lite"/>
    </source>
</evidence>
<name>A0A427B1J5_ENSVE</name>
<dbReference type="Proteomes" id="UP000287651">
    <property type="component" value="Unassembled WGS sequence"/>
</dbReference>
<feature type="region of interest" description="Disordered" evidence="1">
    <location>
        <begin position="1"/>
        <end position="38"/>
    </location>
</feature>
<gene>
    <name evidence="2" type="ORF">B296_00011092</name>
</gene>
<dbReference type="AlphaFoldDB" id="A0A427B1J5"/>
<evidence type="ECO:0000313" key="3">
    <source>
        <dbReference type="Proteomes" id="UP000287651"/>
    </source>
</evidence>
<protein>
    <submittedName>
        <fullName evidence="2">Uncharacterized protein</fullName>
    </submittedName>
</protein>
<accession>A0A427B1J5</accession>
<comment type="caution">
    <text evidence="2">The sequence shown here is derived from an EMBL/GenBank/DDBJ whole genome shotgun (WGS) entry which is preliminary data.</text>
</comment>
<proteinExistence type="predicted"/>
<dbReference type="EMBL" id="AMZH03000714">
    <property type="protein sequence ID" value="RRT82350.1"/>
    <property type="molecule type" value="Genomic_DNA"/>
</dbReference>
<organism evidence="2 3">
    <name type="scientific">Ensete ventricosum</name>
    <name type="common">Abyssinian banana</name>
    <name type="synonym">Musa ensete</name>
    <dbReference type="NCBI Taxonomy" id="4639"/>
    <lineage>
        <taxon>Eukaryota</taxon>
        <taxon>Viridiplantae</taxon>
        <taxon>Streptophyta</taxon>
        <taxon>Embryophyta</taxon>
        <taxon>Tracheophyta</taxon>
        <taxon>Spermatophyta</taxon>
        <taxon>Magnoliopsida</taxon>
        <taxon>Liliopsida</taxon>
        <taxon>Zingiberales</taxon>
        <taxon>Musaceae</taxon>
        <taxon>Ensete</taxon>
    </lineage>
</organism>
<reference evidence="2 3" key="1">
    <citation type="journal article" date="2014" name="Agronomy (Basel)">
        <title>A Draft Genome Sequence for Ensete ventricosum, the Drought-Tolerant Tree Against Hunger.</title>
        <authorList>
            <person name="Harrison J."/>
            <person name="Moore K.A."/>
            <person name="Paszkiewicz K."/>
            <person name="Jones T."/>
            <person name="Grant M."/>
            <person name="Ambacheew D."/>
            <person name="Muzemil S."/>
            <person name="Studholme D.J."/>
        </authorList>
    </citation>
    <scope>NUCLEOTIDE SEQUENCE [LARGE SCALE GENOMIC DNA]</scope>
</reference>
<sequence>MRPRSPRPKGAAEAGGVARGKEGRRSRGLAGGEVPAGPELVAGWWPEPKVLRRLFRGGDGALPQGLRPLQALPWTRQGHVHVQGRYCILQPRVQTAADETG</sequence>